<evidence type="ECO:0000313" key="3">
    <source>
        <dbReference type="EMBL" id="RKU45945.1"/>
    </source>
</evidence>
<proteinExistence type="predicted"/>
<keyword evidence="2" id="KW-1133">Transmembrane helix</keyword>
<evidence type="ECO:0000256" key="2">
    <source>
        <dbReference type="SAM" id="Phobius"/>
    </source>
</evidence>
<dbReference type="AlphaFoldDB" id="A0A420YDG4"/>
<feature type="transmembrane region" description="Helical" evidence="2">
    <location>
        <begin position="6"/>
        <end position="25"/>
    </location>
</feature>
<feature type="transmembrane region" description="Helical" evidence="2">
    <location>
        <begin position="37"/>
        <end position="56"/>
    </location>
</feature>
<dbReference type="OrthoDB" id="4502894at2759"/>
<dbReference type="Proteomes" id="UP000275385">
    <property type="component" value="Unassembled WGS sequence"/>
</dbReference>
<feature type="transmembrane region" description="Helical" evidence="2">
    <location>
        <begin position="68"/>
        <end position="95"/>
    </location>
</feature>
<gene>
    <name evidence="3" type="ORF">DL546_004337</name>
</gene>
<name>A0A420YDG4_9PEZI</name>
<feature type="compositionally biased region" description="Basic and acidic residues" evidence="1">
    <location>
        <begin position="104"/>
        <end position="119"/>
    </location>
</feature>
<dbReference type="EMBL" id="QVQW01000017">
    <property type="protein sequence ID" value="RKU45945.1"/>
    <property type="molecule type" value="Genomic_DNA"/>
</dbReference>
<keyword evidence="4" id="KW-1185">Reference proteome</keyword>
<accession>A0A420YDG4</accession>
<evidence type="ECO:0000313" key="4">
    <source>
        <dbReference type="Proteomes" id="UP000275385"/>
    </source>
</evidence>
<organism evidence="3 4">
    <name type="scientific">Coniochaeta pulveracea</name>
    <dbReference type="NCBI Taxonomy" id="177199"/>
    <lineage>
        <taxon>Eukaryota</taxon>
        <taxon>Fungi</taxon>
        <taxon>Dikarya</taxon>
        <taxon>Ascomycota</taxon>
        <taxon>Pezizomycotina</taxon>
        <taxon>Sordariomycetes</taxon>
        <taxon>Sordariomycetidae</taxon>
        <taxon>Coniochaetales</taxon>
        <taxon>Coniochaetaceae</taxon>
        <taxon>Coniochaeta</taxon>
    </lineage>
</organism>
<reference evidence="3 4" key="1">
    <citation type="submission" date="2018-08" db="EMBL/GenBank/DDBJ databases">
        <title>Draft genome of the lignicolous fungus Coniochaeta pulveracea.</title>
        <authorList>
            <person name="Borstlap C.J."/>
            <person name="De Witt R.N."/>
            <person name="Botha A."/>
            <person name="Volschenk H."/>
        </authorList>
    </citation>
    <scope>NUCLEOTIDE SEQUENCE [LARGE SCALE GENOMIC DNA]</scope>
    <source>
        <strain evidence="3 4">CAB683</strain>
    </source>
</reference>
<comment type="caution">
    <text evidence="3">The sequence shown here is derived from an EMBL/GenBank/DDBJ whole genome shotgun (WGS) entry which is preliminary data.</text>
</comment>
<feature type="region of interest" description="Disordered" evidence="1">
    <location>
        <begin position="101"/>
        <end position="175"/>
    </location>
</feature>
<keyword evidence="2" id="KW-0812">Transmembrane</keyword>
<protein>
    <submittedName>
        <fullName evidence="3">Uncharacterized protein</fullName>
    </submittedName>
</protein>
<sequence>MDWQSVLYTTWMVVFVPTYFLMRLLWWPFTTLYRFTLTLFSPVIYTLRVLVSPFFYLYNSLPRLQPLYIFFGSAAFLGVMAGVGVLFTSTVIASVTGMRNGETNSHERRQLSSKRDRSTSPDTGTPTGIKRLDEPYSSQESDWQWLEKTPGPGDSRRRQKPGLLAQTILEEEDDS</sequence>
<keyword evidence="2" id="KW-0472">Membrane</keyword>
<evidence type="ECO:0000256" key="1">
    <source>
        <dbReference type="SAM" id="MobiDB-lite"/>
    </source>
</evidence>